<comment type="caution">
    <text evidence="1">The sequence shown here is derived from an EMBL/GenBank/DDBJ whole genome shotgun (WGS) entry which is preliminary data.</text>
</comment>
<protein>
    <submittedName>
        <fullName evidence="1">UDP-glycosyltransferase</fullName>
    </submittedName>
</protein>
<accession>A0ABX1D4Y0</accession>
<feature type="non-terminal residue" evidence="1">
    <location>
        <position position="115"/>
    </location>
</feature>
<dbReference type="Proteomes" id="UP000703674">
    <property type="component" value="Unassembled WGS sequence"/>
</dbReference>
<organism evidence="1 2">
    <name type="scientific">Salinimicrobium oceani</name>
    <dbReference type="NCBI Taxonomy" id="2722702"/>
    <lineage>
        <taxon>Bacteria</taxon>
        <taxon>Pseudomonadati</taxon>
        <taxon>Bacteroidota</taxon>
        <taxon>Flavobacteriia</taxon>
        <taxon>Flavobacteriales</taxon>
        <taxon>Flavobacteriaceae</taxon>
        <taxon>Salinimicrobium</taxon>
    </lineage>
</organism>
<name>A0ABX1D4Y0_9FLAO</name>
<sequence length="115" mass="13293">IEFDQVSVTGSPQFEPHFDPGLQNSRCEFFREHNLDPQKKYICFSGDDVTTSPDDPQYLNDVAEAIQELNTNGHKLGIIFRRSPVDFSGRYDKVLRQYQNLIVPITPKWEKTGEM</sequence>
<feature type="non-terminal residue" evidence="1">
    <location>
        <position position="1"/>
    </location>
</feature>
<gene>
    <name evidence="1" type="ORF">HC175_21400</name>
</gene>
<dbReference type="EMBL" id="JAAVJR010001190">
    <property type="protein sequence ID" value="NJW55474.1"/>
    <property type="molecule type" value="Genomic_DNA"/>
</dbReference>
<evidence type="ECO:0000313" key="2">
    <source>
        <dbReference type="Proteomes" id="UP000703674"/>
    </source>
</evidence>
<keyword evidence="2" id="KW-1185">Reference proteome</keyword>
<reference evidence="1 2" key="1">
    <citation type="submission" date="2020-03" db="EMBL/GenBank/DDBJ databases">
        <title>Salinimicrobium sp. nov, isolated from SCS.</title>
        <authorList>
            <person name="Cao W.R."/>
        </authorList>
    </citation>
    <scope>NUCLEOTIDE SEQUENCE [LARGE SCALE GENOMIC DNA]</scope>
    <source>
        <strain evidence="2">J15B91</strain>
    </source>
</reference>
<proteinExistence type="predicted"/>
<evidence type="ECO:0000313" key="1">
    <source>
        <dbReference type="EMBL" id="NJW55474.1"/>
    </source>
</evidence>